<feature type="compositionally biased region" description="Low complexity" evidence="1">
    <location>
        <begin position="748"/>
        <end position="764"/>
    </location>
</feature>
<feature type="region of interest" description="Disordered" evidence="1">
    <location>
        <begin position="729"/>
        <end position="764"/>
    </location>
</feature>
<feature type="compositionally biased region" description="Basic and acidic residues" evidence="1">
    <location>
        <begin position="541"/>
        <end position="552"/>
    </location>
</feature>
<evidence type="ECO:0000313" key="2">
    <source>
        <dbReference type="EMBL" id="CAA9340443.1"/>
    </source>
</evidence>
<keyword evidence="2" id="KW-0436">Ligase</keyword>
<feature type="region of interest" description="Disordered" evidence="1">
    <location>
        <begin position="81"/>
        <end position="110"/>
    </location>
</feature>
<feature type="region of interest" description="Disordered" evidence="1">
    <location>
        <begin position="181"/>
        <end position="571"/>
    </location>
</feature>
<feature type="region of interest" description="Disordered" evidence="1">
    <location>
        <begin position="128"/>
        <end position="152"/>
    </location>
</feature>
<feature type="compositionally biased region" description="Basic and acidic residues" evidence="1">
    <location>
        <begin position="678"/>
        <end position="694"/>
    </location>
</feature>
<feature type="compositionally biased region" description="Low complexity" evidence="1">
    <location>
        <begin position="463"/>
        <end position="477"/>
    </location>
</feature>
<reference evidence="2" key="1">
    <citation type="submission" date="2020-02" db="EMBL/GenBank/DDBJ databases">
        <authorList>
            <person name="Meier V. D."/>
        </authorList>
    </citation>
    <scope>NUCLEOTIDE SEQUENCE</scope>
    <source>
        <strain evidence="2">AVDCRST_MAG34</strain>
    </source>
</reference>
<feature type="compositionally biased region" description="Basic residues" evidence="1">
    <location>
        <begin position="422"/>
        <end position="440"/>
    </location>
</feature>
<proteinExistence type="predicted"/>
<feature type="compositionally biased region" description="Basic and acidic residues" evidence="1">
    <location>
        <begin position="181"/>
        <end position="199"/>
    </location>
</feature>
<feature type="compositionally biased region" description="Basic residues" evidence="1">
    <location>
        <begin position="622"/>
        <end position="631"/>
    </location>
</feature>
<dbReference type="GO" id="GO:0004832">
    <property type="term" value="F:valine-tRNA ligase activity"/>
    <property type="evidence" value="ECO:0007669"/>
    <property type="project" value="UniProtKB-EC"/>
</dbReference>
<feature type="compositionally biased region" description="Low complexity" evidence="1">
    <location>
        <begin position="243"/>
        <end position="255"/>
    </location>
</feature>
<feature type="non-terminal residue" evidence="2">
    <location>
        <position position="1"/>
    </location>
</feature>
<gene>
    <name evidence="2" type="ORF">AVDCRST_MAG34-768</name>
</gene>
<feature type="compositionally biased region" description="Basic residues" evidence="1">
    <location>
        <begin position="7"/>
        <end position="20"/>
    </location>
</feature>
<dbReference type="AlphaFoldDB" id="A0A6J4LSR7"/>
<feature type="compositionally biased region" description="Basic residues" evidence="1">
    <location>
        <begin position="849"/>
        <end position="875"/>
    </location>
</feature>
<feature type="region of interest" description="Disordered" evidence="1">
    <location>
        <begin position="594"/>
        <end position="709"/>
    </location>
</feature>
<feature type="region of interest" description="Disordered" evidence="1">
    <location>
        <begin position="785"/>
        <end position="882"/>
    </location>
</feature>
<feature type="compositionally biased region" description="Basic residues" evidence="1">
    <location>
        <begin position="286"/>
        <end position="345"/>
    </location>
</feature>
<accession>A0A6J4LSR7</accession>
<feature type="compositionally biased region" description="Basic and acidic residues" evidence="1">
    <location>
        <begin position="797"/>
        <end position="815"/>
    </location>
</feature>
<protein>
    <submittedName>
        <fullName evidence="2">Valyl-tRNA synthetase</fullName>
        <ecNumber evidence="2">6.1.1.9</ecNumber>
    </submittedName>
</protein>
<feature type="compositionally biased region" description="Basic residues" evidence="1">
    <location>
        <begin position="360"/>
        <end position="369"/>
    </location>
</feature>
<feature type="compositionally biased region" description="Basic and acidic residues" evidence="1">
    <location>
        <begin position="397"/>
        <end position="417"/>
    </location>
</feature>
<feature type="non-terminal residue" evidence="2">
    <location>
        <position position="882"/>
    </location>
</feature>
<sequence>DRDPLHRPVHGGAHVRRRRTGQAGAGGAGGEVVDVLEGAGDLRLRPVADARRDLLDRHSPADRLRVAARGACLLLHPHRPRRAPSAHARQGGVLPDGVGRQRAAHRASGAELLRRPLRPLAALRPRLRPAGEAGPQAPDPDQPPQLHRALRAAGPGGREGLRVAVAHPRAVRGLEADLHDHRHRVPDRLPTRVPAELRARRGLPAGGSHPLGRDVPDRGGTGGARGAGVRRRLPPGGVPPDPLGRQARGRAGPAGVHRDHASRAHPRRGGAGGAPGRRALPAAVRHDRHLAGLRRRDPRARARGGRAGQGRRRRDVLHLRRPHRRAVVARARPARPHRDRPRRQAPPRDAGVAAPARGSRGGRHGVRRAGRQDHLQRTGGDGRSPAGLRRPRRRADHHPADGQLLREGRQAARDRLDPSVVHHQRRQGRRPARRARRAGRRDRVEPAAHAAPLRQLGRRAQRRLAGLTSAVLRHPLPGLVPPRRRRRARPRPPPAADRGGAPGRPLDRRAARLRRGPAREARGLHGRPRRHGHLGDLVADPAHRGRVGERRGPVPPCVPDGPLHARPRHHQDLAVLPRRPLALREPRRAVVACPDLGVRRRPRPQEDEQVQGQRRGADRDPRHLRRRRGPVARRDGPSGARLAVRRDPDEGRPPAGDEGAERLEVRPGRSRRHLGGARGRDRAGGPGDARRSRDGGAAGHRGVRRLRLHDGPRGDRALLLGLLRRLRRAGQGAGVRRTGRRSRGLGEVGPRAGAPRPAPVARAVPPLRDRGGVVVVAARLRSPAAVADPGRAREHRRWAARDDRRRRDRAGRAPRGEVQCQGVHAHRAVLGDRHGPPGGPRGAAAGGRRPGRRREGRRRGVVRGAPRRRAHRRGRAGPASGL</sequence>
<organism evidence="2">
    <name type="scientific">uncultured Nocardioidaceae bacterium</name>
    <dbReference type="NCBI Taxonomy" id="253824"/>
    <lineage>
        <taxon>Bacteria</taxon>
        <taxon>Bacillati</taxon>
        <taxon>Actinomycetota</taxon>
        <taxon>Actinomycetes</taxon>
        <taxon>Propionibacteriales</taxon>
        <taxon>Nocardioidaceae</taxon>
        <taxon>environmental samples</taxon>
    </lineage>
</organism>
<evidence type="ECO:0000256" key="1">
    <source>
        <dbReference type="SAM" id="MobiDB-lite"/>
    </source>
</evidence>
<feature type="region of interest" description="Disordered" evidence="1">
    <location>
        <begin position="1"/>
        <end position="29"/>
    </location>
</feature>
<dbReference type="EC" id="6.1.1.9" evidence="2"/>
<dbReference type="EMBL" id="CADCUI010000019">
    <property type="protein sequence ID" value="CAA9340443.1"/>
    <property type="molecule type" value="Genomic_DNA"/>
</dbReference>
<keyword evidence="2" id="KW-0030">Aminoacyl-tRNA synthetase</keyword>
<name>A0A6J4LSR7_9ACTN</name>